<dbReference type="Proteomes" id="UP000887579">
    <property type="component" value="Unplaced"/>
</dbReference>
<evidence type="ECO:0000313" key="2">
    <source>
        <dbReference type="WBParaSite" id="ES5_v2.g21470.t1"/>
    </source>
</evidence>
<name>A0AC34FVH9_9BILA</name>
<dbReference type="WBParaSite" id="ES5_v2.g21470.t1">
    <property type="protein sequence ID" value="ES5_v2.g21470.t1"/>
    <property type="gene ID" value="ES5_v2.g21470"/>
</dbReference>
<reference evidence="2" key="1">
    <citation type="submission" date="2022-11" db="UniProtKB">
        <authorList>
            <consortium name="WormBaseParasite"/>
        </authorList>
    </citation>
    <scope>IDENTIFICATION</scope>
</reference>
<protein>
    <submittedName>
        <fullName evidence="2">tRNA (adenine(58)-N(1))-methyltransferase non-catalytic subunit TRM6</fullName>
    </submittedName>
</protein>
<evidence type="ECO:0000313" key="1">
    <source>
        <dbReference type="Proteomes" id="UP000887579"/>
    </source>
</evidence>
<sequence length="318" mass="35360">MDHSNHNNVNDHSSPKSFKSEEKMDSATHVPSRKRKISHSFDTASAKRSFTGADFCDQSASPSYVSCSTSYLPASFVHHTPVRMTNEFVDEVCNNYSDIRKHIPAKHPIFSNNAIINIMTCASVTPGNRILVYDELGGMATVSALKLLKDDGEIWFLFERFSSQSCPAFKAIDSSKELNTFRLIRLSTITNVLPSAITDGSSKLNTVIDDESMDCEDGTVATRPRRLEFIPEKTDILPRFETILILSDMISPVSFLETFYNFLLPSASIVVFTHSLEEAQMVQAFLVAAKAKGISVESMSTFRGETTEHGHFIHANKS</sequence>
<accession>A0AC34FVH9</accession>
<organism evidence="1 2">
    <name type="scientific">Panagrolaimus sp. ES5</name>
    <dbReference type="NCBI Taxonomy" id="591445"/>
    <lineage>
        <taxon>Eukaryota</taxon>
        <taxon>Metazoa</taxon>
        <taxon>Ecdysozoa</taxon>
        <taxon>Nematoda</taxon>
        <taxon>Chromadorea</taxon>
        <taxon>Rhabditida</taxon>
        <taxon>Tylenchina</taxon>
        <taxon>Panagrolaimomorpha</taxon>
        <taxon>Panagrolaimoidea</taxon>
        <taxon>Panagrolaimidae</taxon>
        <taxon>Panagrolaimus</taxon>
    </lineage>
</organism>
<proteinExistence type="predicted"/>